<dbReference type="PROSITE" id="PS50043">
    <property type="entry name" value="HTH_LUXR_2"/>
    <property type="match status" value="1"/>
</dbReference>
<dbReference type="CDD" id="cd06170">
    <property type="entry name" value="LuxR_C_like"/>
    <property type="match status" value="1"/>
</dbReference>
<proteinExistence type="predicted"/>
<keyword evidence="1" id="KW-0805">Transcription regulation</keyword>
<evidence type="ECO:0000313" key="6">
    <source>
        <dbReference type="Proteomes" id="UP001185012"/>
    </source>
</evidence>
<evidence type="ECO:0000256" key="1">
    <source>
        <dbReference type="ARBA" id="ARBA00023015"/>
    </source>
</evidence>
<keyword evidence="3" id="KW-0804">Transcription</keyword>
<dbReference type="PRINTS" id="PR00038">
    <property type="entry name" value="HTHLUXR"/>
</dbReference>
<dbReference type="Proteomes" id="UP001185012">
    <property type="component" value="Unassembled WGS sequence"/>
</dbReference>
<dbReference type="SUPFAM" id="SSF46894">
    <property type="entry name" value="C-terminal effector domain of the bipartite response regulators"/>
    <property type="match status" value="1"/>
</dbReference>
<accession>A0ABU1IQC7</accession>
<sequence>MLLTDREREVAVLIAKGYKDEEIADRLDISRRRVCEMVSSIKEKWDIGSRVEIGVLAYQIGWICDPQTANIAEHLR</sequence>
<reference evidence="5 6" key="1">
    <citation type="submission" date="2023-07" db="EMBL/GenBank/DDBJ databases">
        <title>Genomic Encyclopedia of Type Strains, Phase IV (KMG-IV): sequencing the most valuable type-strain genomes for metagenomic binning, comparative biology and taxonomic classification.</title>
        <authorList>
            <person name="Goeker M."/>
        </authorList>
    </citation>
    <scope>NUCLEOTIDE SEQUENCE [LARGE SCALE GENOMIC DNA]</scope>
    <source>
        <strain evidence="5 6">DSM 45903</strain>
    </source>
</reference>
<dbReference type="PANTHER" id="PTHR43214">
    <property type="entry name" value="TWO-COMPONENT RESPONSE REGULATOR"/>
    <property type="match status" value="1"/>
</dbReference>
<keyword evidence="6" id="KW-1185">Reference proteome</keyword>
<dbReference type="EMBL" id="JAVDQG010000007">
    <property type="protein sequence ID" value="MDR6227007.1"/>
    <property type="molecule type" value="Genomic_DNA"/>
</dbReference>
<dbReference type="InterPro" id="IPR000792">
    <property type="entry name" value="Tscrpt_reg_LuxR_C"/>
</dbReference>
<keyword evidence="2" id="KW-0238">DNA-binding</keyword>
<gene>
    <name evidence="5" type="ORF">JOE21_003019</name>
</gene>
<dbReference type="InterPro" id="IPR039420">
    <property type="entry name" value="WalR-like"/>
</dbReference>
<dbReference type="InterPro" id="IPR016032">
    <property type="entry name" value="Sig_transdc_resp-reg_C-effctor"/>
</dbReference>
<evidence type="ECO:0000256" key="2">
    <source>
        <dbReference type="ARBA" id="ARBA00023125"/>
    </source>
</evidence>
<organism evidence="5 6">
    <name type="scientific">Desmospora profundinema</name>
    <dbReference type="NCBI Taxonomy" id="1571184"/>
    <lineage>
        <taxon>Bacteria</taxon>
        <taxon>Bacillati</taxon>
        <taxon>Bacillota</taxon>
        <taxon>Bacilli</taxon>
        <taxon>Bacillales</taxon>
        <taxon>Thermoactinomycetaceae</taxon>
        <taxon>Desmospora</taxon>
    </lineage>
</organism>
<dbReference type="RefSeq" id="WP_374709385.1">
    <property type="nucleotide sequence ID" value="NZ_JAVDQG010000007.1"/>
</dbReference>
<dbReference type="PANTHER" id="PTHR43214:SF24">
    <property type="entry name" value="TRANSCRIPTIONAL REGULATORY PROTEIN NARL-RELATED"/>
    <property type="match status" value="1"/>
</dbReference>
<evidence type="ECO:0000256" key="3">
    <source>
        <dbReference type="ARBA" id="ARBA00023163"/>
    </source>
</evidence>
<evidence type="ECO:0000259" key="4">
    <source>
        <dbReference type="PROSITE" id="PS50043"/>
    </source>
</evidence>
<dbReference type="Pfam" id="PF00196">
    <property type="entry name" value="GerE"/>
    <property type="match status" value="1"/>
</dbReference>
<dbReference type="InterPro" id="IPR036388">
    <property type="entry name" value="WH-like_DNA-bd_sf"/>
</dbReference>
<evidence type="ECO:0000313" key="5">
    <source>
        <dbReference type="EMBL" id="MDR6227007.1"/>
    </source>
</evidence>
<feature type="domain" description="HTH luxR-type" evidence="4">
    <location>
        <begin position="1"/>
        <end position="61"/>
    </location>
</feature>
<protein>
    <submittedName>
        <fullName evidence="5">NarL family two-component system response regulator LiaR</fullName>
    </submittedName>
</protein>
<dbReference type="SMART" id="SM00421">
    <property type="entry name" value="HTH_LUXR"/>
    <property type="match status" value="1"/>
</dbReference>
<name>A0ABU1IQC7_9BACL</name>
<comment type="caution">
    <text evidence="5">The sequence shown here is derived from an EMBL/GenBank/DDBJ whole genome shotgun (WGS) entry which is preliminary data.</text>
</comment>
<dbReference type="Gene3D" id="1.10.10.10">
    <property type="entry name" value="Winged helix-like DNA-binding domain superfamily/Winged helix DNA-binding domain"/>
    <property type="match status" value="1"/>
</dbReference>